<dbReference type="VEuPathDB" id="FungiDB:BON22_2095"/>
<dbReference type="OMA" id="CMIMISA"/>
<proteinExistence type="predicted"/>
<dbReference type="Pfam" id="PF01380">
    <property type="entry name" value="SIS"/>
    <property type="match status" value="1"/>
</dbReference>
<dbReference type="InterPro" id="IPR046348">
    <property type="entry name" value="SIS_dom_sf"/>
</dbReference>
<keyword evidence="2" id="KW-0413">Isomerase</keyword>
<dbReference type="AlphaFoldDB" id="A0A1V2L954"/>
<dbReference type="GO" id="GO:0097367">
    <property type="term" value="F:carbohydrate derivative binding"/>
    <property type="evidence" value="ECO:0007669"/>
    <property type="project" value="InterPro"/>
</dbReference>
<dbReference type="GO" id="GO:0016853">
    <property type="term" value="F:isomerase activity"/>
    <property type="evidence" value="ECO:0007669"/>
    <property type="project" value="UniProtKB-KW"/>
</dbReference>
<dbReference type="PANTHER" id="PTHR38418:SF2">
    <property type="entry name" value="SUGAR ISOMERASE, KPSF_GUTQ (AFU_ORTHOLOGUE AFUA_6G08860)"/>
    <property type="match status" value="1"/>
</dbReference>
<dbReference type="Gene3D" id="3.40.50.10490">
    <property type="entry name" value="Glucose-6-phosphate isomerase like protein, domain 1"/>
    <property type="match status" value="1"/>
</dbReference>
<comment type="caution">
    <text evidence="2">The sequence shown here is derived from an EMBL/GenBank/DDBJ whole genome shotgun (WGS) entry which is preliminary data.</text>
</comment>
<dbReference type="InterPro" id="IPR035474">
    <property type="entry name" value="SIS_Kpsf"/>
</dbReference>
<name>A0A1V2L954_CYBFA</name>
<dbReference type="PANTHER" id="PTHR38418">
    <property type="entry name" value="SUGAR ISOMERASE, KPSF/GUTQ (AFU_ORTHOLOGUE AFUA_6G08860)"/>
    <property type="match status" value="1"/>
</dbReference>
<dbReference type="CDD" id="cd05014">
    <property type="entry name" value="SIS_Kpsf"/>
    <property type="match status" value="1"/>
</dbReference>
<dbReference type="PROSITE" id="PS51464">
    <property type="entry name" value="SIS"/>
    <property type="match status" value="1"/>
</dbReference>
<protein>
    <submittedName>
        <fullName evidence="2">Arabinose 5-phosphate isomerase KdsD</fullName>
    </submittedName>
</protein>
<dbReference type="EMBL" id="MPUK01000003">
    <property type="protein sequence ID" value="ONH68145.1"/>
    <property type="molecule type" value="Genomic_DNA"/>
</dbReference>
<gene>
    <name evidence="2" type="ORF">BON22_2095</name>
</gene>
<accession>A0A1V2L954</accession>
<dbReference type="Proteomes" id="UP000189513">
    <property type="component" value="Unassembled WGS sequence"/>
</dbReference>
<keyword evidence="3" id="KW-1185">Reference proteome</keyword>
<feature type="domain" description="SIS" evidence="1">
    <location>
        <begin position="53"/>
        <end position="202"/>
    </location>
</feature>
<dbReference type="SUPFAM" id="SSF53697">
    <property type="entry name" value="SIS domain"/>
    <property type="match status" value="1"/>
</dbReference>
<dbReference type="InterPro" id="IPR001347">
    <property type="entry name" value="SIS_dom"/>
</dbReference>
<sequence>MSSQIHHEEHMESALGTFDSILQNQTRAIHHLVNQYKHSKFSQEHLKRSLNILNSSLLRKGKIVVCGIGKSHKIGSKIVATLTSLGVHSALLHPSEALHGDLGILRKENHDCMIMISASGKSPELLQLLPHISPDIPIVLLTNKKQSILSQHYQVKALLYAELPASLTEESIYGLNAPTISTTLCLTLADAVSIALAELYISDINERKKVFGERHPGGAIGEAYGKSLSQISSFLTTPTYSSSSLSSVGGSNDSMSPANWSQLSALQDEEPLPETKVVFELGFDTESVDDELAAKVMESKRVVALDQMFKNEIEVLQAVVLYDYIVVQQNLVISAEKLREITRAIHEHGYTSEKERLQELTWRLKQNLVKFR</sequence>
<dbReference type="GO" id="GO:1901135">
    <property type="term" value="P:carbohydrate derivative metabolic process"/>
    <property type="evidence" value="ECO:0007669"/>
    <property type="project" value="InterPro"/>
</dbReference>
<organism evidence="2 3">
    <name type="scientific">Cyberlindnera fabianii</name>
    <name type="common">Yeast</name>
    <name type="synonym">Hansenula fabianii</name>
    <dbReference type="NCBI Taxonomy" id="36022"/>
    <lineage>
        <taxon>Eukaryota</taxon>
        <taxon>Fungi</taxon>
        <taxon>Dikarya</taxon>
        <taxon>Ascomycota</taxon>
        <taxon>Saccharomycotina</taxon>
        <taxon>Saccharomycetes</taxon>
        <taxon>Phaffomycetales</taxon>
        <taxon>Phaffomycetaceae</taxon>
        <taxon>Cyberlindnera</taxon>
    </lineage>
</organism>
<evidence type="ECO:0000313" key="2">
    <source>
        <dbReference type="EMBL" id="ONH68145.1"/>
    </source>
</evidence>
<evidence type="ECO:0000259" key="1">
    <source>
        <dbReference type="PROSITE" id="PS51464"/>
    </source>
</evidence>
<evidence type="ECO:0000313" key="3">
    <source>
        <dbReference type="Proteomes" id="UP000189513"/>
    </source>
</evidence>
<dbReference type="STRING" id="36022.A0A1V2L954"/>
<reference evidence="3" key="1">
    <citation type="journal article" date="2017" name="Genome Announc.">
        <title>Genome sequences of Cyberlindnera fabianii 65, Pichia kudriavzevii 129, and Saccharomyces cerevisiae 131 isolated from fermented masau fruits in Zimbabwe.</title>
        <authorList>
            <person name="van Rijswijck I.M.H."/>
            <person name="Derks M.F.L."/>
            <person name="Abee T."/>
            <person name="de Ridder D."/>
            <person name="Smid E.J."/>
        </authorList>
    </citation>
    <scope>NUCLEOTIDE SEQUENCE [LARGE SCALE GENOMIC DNA]</scope>
    <source>
        <strain evidence="3">65</strain>
    </source>
</reference>